<dbReference type="RefSeq" id="WP_344821548.1">
    <property type="nucleotide sequence ID" value="NZ_BAABEZ010000001.1"/>
</dbReference>
<dbReference type="InterPro" id="IPR042119">
    <property type="entry name" value="QueA_dom2"/>
</dbReference>
<gene>
    <name evidence="5" type="ORF">GCM10023092_00790</name>
</gene>
<name>A0ABP8MD38_9BACT</name>
<evidence type="ECO:0000313" key="5">
    <source>
        <dbReference type="EMBL" id="GAA4448370.1"/>
    </source>
</evidence>
<dbReference type="EMBL" id="BAABEZ010000001">
    <property type="protein sequence ID" value="GAA4448370.1"/>
    <property type="molecule type" value="Genomic_DNA"/>
</dbReference>
<evidence type="ECO:0000256" key="4">
    <source>
        <dbReference type="ARBA" id="ARBA00022785"/>
    </source>
</evidence>
<comment type="caution">
    <text evidence="5">The sequence shown here is derived from an EMBL/GenBank/DDBJ whole genome shotgun (WGS) entry which is preliminary data.</text>
</comment>
<proteinExistence type="predicted"/>
<sequence>MHPKALRIEDFTYDLPEDRIAQFPLEDRDASRLLVYRNGALSEDIYRNIAAYIEPGTMVVFNQTRVVHVRLLFYKETGARIEVFCLEPDSRYADINTALNQNGSVYWRCLIGGAAKWKDGQELSLYDEAAGVRLSALLIGRGEGYFTVKLSWTPESMSFAEVLQLFGKVPLPPYMQREVKDDDKERYQTIYAKEEGSVAAPTAGLHFTEGIFRSFDAKQVTREYITLHVGAGTFKQVKTEHIGDHEMHAEWIEIDTAFVEKLIAAPARAAVGTTSLRCLESLYWIGVKLLHHIPVNWNANAVEQWDAYTLPQDVPVSDALQALLAYLHASCTDGRLSTRTQILIAPGYRVRVVKQLVTNFHQPGSTLLLLIAALIGDDWKELYEYALEHQFRFLSYGDGCLINIAGT</sequence>
<evidence type="ECO:0000256" key="2">
    <source>
        <dbReference type="ARBA" id="ARBA00022679"/>
    </source>
</evidence>
<keyword evidence="6" id="KW-1185">Reference proteome</keyword>
<keyword evidence="4" id="KW-0671">Queuosine biosynthesis</keyword>
<dbReference type="InterPro" id="IPR003699">
    <property type="entry name" value="QueA"/>
</dbReference>
<reference evidence="6" key="1">
    <citation type="journal article" date="2019" name="Int. J. Syst. Evol. Microbiol.">
        <title>The Global Catalogue of Microorganisms (GCM) 10K type strain sequencing project: providing services to taxonomists for standard genome sequencing and annotation.</title>
        <authorList>
            <consortium name="The Broad Institute Genomics Platform"/>
            <consortium name="The Broad Institute Genome Sequencing Center for Infectious Disease"/>
            <person name="Wu L."/>
            <person name="Ma J."/>
        </authorList>
    </citation>
    <scope>NUCLEOTIDE SEQUENCE [LARGE SCALE GENOMIC DNA]</scope>
    <source>
        <strain evidence="6">JCM 31921</strain>
    </source>
</reference>
<dbReference type="InterPro" id="IPR036100">
    <property type="entry name" value="QueA_sf"/>
</dbReference>
<organism evidence="5 6">
    <name type="scientific">Rurimicrobium arvi</name>
    <dbReference type="NCBI Taxonomy" id="2049916"/>
    <lineage>
        <taxon>Bacteria</taxon>
        <taxon>Pseudomonadati</taxon>
        <taxon>Bacteroidota</taxon>
        <taxon>Chitinophagia</taxon>
        <taxon>Chitinophagales</taxon>
        <taxon>Chitinophagaceae</taxon>
        <taxon>Rurimicrobium</taxon>
    </lineage>
</organism>
<evidence type="ECO:0000256" key="1">
    <source>
        <dbReference type="ARBA" id="ARBA00022490"/>
    </source>
</evidence>
<dbReference type="Gene3D" id="2.40.10.240">
    <property type="entry name" value="QueA-like"/>
    <property type="match status" value="1"/>
</dbReference>
<evidence type="ECO:0000313" key="6">
    <source>
        <dbReference type="Proteomes" id="UP001501410"/>
    </source>
</evidence>
<dbReference type="InterPro" id="IPR042118">
    <property type="entry name" value="QueA_dom1"/>
</dbReference>
<evidence type="ECO:0000256" key="3">
    <source>
        <dbReference type="ARBA" id="ARBA00022691"/>
    </source>
</evidence>
<dbReference type="Pfam" id="PF02547">
    <property type="entry name" value="Queuosine_synth"/>
    <property type="match status" value="1"/>
</dbReference>
<protein>
    <submittedName>
        <fullName evidence="5">S-adenosylmethionine:tRNA ribosyltransferase-isomerase</fullName>
    </submittedName>
</protein>
<dbReference type="PANTHER" id="PTHR30307">
    <property type="entry name" value="S-ADENOSYLMETHIONINE:TRNA RIBOSYLTRANSFERASE-ISOMERASE"/>
    <property type="match status" value="1"/>
</dbReference>
<keyword evidence="3" id="KW-0949">S-adenosyl-L-methionine</keyword>
<dbReference type="PANTHER" id="PTHR30307:SF0">
    <property type="entry name" value="S-ADENOSYLMETHIONINE:TRNA RIBOSYLTRANSFERASE-ISOMERASE"/>
    <property type="match status" value="1"/>
</dbReference>
<accession>A0ABP8MD38</accession>
<keyword evidence="1" id="KW-0963">Cytoplasm</keyword>
<dbReference type="SUPFAM" id="SSF111337">
    <property type="entry name" value="QueA-like"/>
    <property type="match status" value="1"/>
</dbReference>
<dbReference type="Gene3D" id="3.40.1780.10">
    <property type="entry name" value="QueA-like"/>
    <property type="match status" value="1"/>
</dbReference>
<keyword evidence="2" id="KW-0808">Transferase</keyword>
<dbReference type="Proteomes" id="UP001501410">
    <property type="component" value="Unassembled WGS sequence"/>
</dbReference>